<evidence type="ECO:0000313" key="1">
    <source>
        <dbReference type="EMBL" id="KPI41984.1"/>
    </source>
</evidence>
<name>A0A0N1H6Y2_9EURO</name>
<comment type="caution">
    <text evidence="1">The sequence shown here is derived from an EMBL/GenBank/DDBJ whole genome shotgun (WGS) entry which is preliminary data.</text>
</comment>
<dbReference type="GeneID" id="28737370"/>
<dbReference type="AlphaFoldDB" id="A0A0N1H6Y2"/>
<accession>A0A0N1H6Y2</accession>
<dbReference type="Proteomes" id="UP000038010">
    <property type="component" value="Unassembled WGS sequence"/>
</dbReference>
<dbReference type="RefSeq" id="XP_018001947.1">
    <property type="nucleotide sequence ID" value="XM_018145490.1"/>
</dbReference>
<organism evidence="1 2">
    <name type="scientific">Cyphellophora attinorum</name>
    <dbReference type="NCBI Taxonomy" id="1664694"/>
    <lineage>
        <taxon>Eukaryota</taxon>
        <taxon>Fungi</taxon>
        <taxon>Dikarya</taxon>
        <taxon>Ascomycota</taxon>
        <taxon>Pezizomycotina</taxon>
        <taxon>Eurotiomycetes</taxon>
        <taxon>Chaetothyriomycetidae</taxon>
        <taxon>Chaetothyriales</taxon>
        <taxon>Cyphellophoraceae</taxon>
        <taxon>Cyphellophora</taxon>
    </lineage>
</organism>
<evidence type="ECO:0000313" key="2">
    <source>
        <dbReference type="Proteomes" id="UP000038010"/>
    </source>
</evidence>
<gene>
    <name evidence="1" type="ORF">AB675_5289</name>
</gene>
<dbReference type="EMBL" id="LFJN01000008">
    <property type="protein sequence ID" value="KPI41984.1"/>
    <property type="molecule type" value="Genomic_DNA"/>
</dbReference>
<sequence length="248" mass="27744">MLRTPKQSPYAPPTTQANNVHETVLTQLGVLQAKSDAEKRMVYRIGNVAGGTQEDIVHNATYAAIIQQVLMHGRYFPAEVVSHMLRSPGQNPNSVDKTSAQYISAINTMANASAHLKKQFLAILYKHYTTSHSSPVCIALQIQGVLREQEARAPAEAATSEWQKDRARHAAEAHKWVRDPGLESLLFKANRKPFKGFPSRAKIIRRYMHDLDFRVSLEAAEFNEASHHWVISNGRYVVGGVQSPSRSY</sequence>
<reference evidence="1 2" key="1">
    <citation type="submission" date="2015-06" db="EMBL/GenBank/DDBJ databases">
        <title>Draft genome of the ant-associated black yeast Phialophora attae CBS 131958.</title>
        <authorList>
            <person name="Moreno L.F."/>
            <person name="Stielow B.J."/>
            <person name="de Hoog S."/>
            <person name="Vicente V.A."/>
            <person name="Weiss V.A."/>
            <person name="de Vries M."/>
            <person name="Cruz L.M."/>
            <person name="Souza E.M."/>
        </authorList>
    </citation>
    <scope>NUCLEOTIDE SEQUENCE [LARGE SCALE GENOMIC DNA]</scope>
    <source>
        <strain evidence="1 2">CBS 131958</strain>
    </source>
</reference>
<proteinExistence type="predicted"/>
<protein>
    <submittedName>
        <fullName evidence="1">Uncharacterized protein</fullName>
    </submittedName>
</protein>
<dbReference type="VEuPathDB" id="FungiDB:AB675_5289"/>
<keyword evidence="2" id="KW-1185">Reference proteome</keyword>